<dbReference type="InterPro" id="IPR000312">
    <property type="entry name" value="Glycosyl_Trfase_fam3"/>
</dbReference>
<dbReference type="GO" id="GO:0004048">
    <property type="term" value="F:anthranilate phosphoribosyltransferase activity"/>
    <property type="evidence" value="ECO:0007669"/>
    <property type="project" value="UniProtKB-EC"/>
</dbReference>
<dbReference type="GO" id="GO:0000162">
    <property type="term" value="P:L-tryptophan biosynthetic process"/>
    <property type="evidence" value="ECO:0007669"/>
    <property type="project" value="InterPro"/>
</dbReference>
<dbReference type="GO" id="GO:0005829">
    <property type="term" value="C:cytosol"/>
    <property type="evidence" value="ECO:0007669"/>
    <property type="project" value="TreeGrafter"/>
</dbReference>
<evidence type="ECO:0000313" key="4">
    <source>
        <dbReference type="EMBL" id="KIE59218.1"/>
    </source>
</evidence>
<evidence type="ECO:0000313" key="6">
    <source>
        <dbReference type="Proteomes" id="UP000031594"/>
    </source>
</evidence>
<evidence type="ECO:0000313" key="7">
    <source>
        <dbReference type="Proteomes" id="UP000315925"/>
    </source>
</evidence>
<dbReference type="EMBL" id="JQNX01000001">
    <property type="protein sequence ID" value="KIE59218.1"/>
    <property type="molecule type" value="Genomic_DNA"/>
</dbReference>
<organism evidence="5 7">
    <name type="scientific">Methylacidiphilum kamchatkense Kam1</name>
    <dbReference type="NCBI Taxonomy" id="1202785"/>
    <lineage>
        <taxon>Bacteria</taxon>
        <taxon>Pseudomonadati</taxon>
        <taxon>Verrucomicrobiota</taxon>
        <taxon>Methylacidiphilae</taxon>
        <taxon>Methylacidiphilales</taxon>
        <taxon>Methylacidiphilaceae</taxon>
        <taxon>Methylacidiphilum (ex Ratnadevi et al. 2023)</taxon>
    </lineage>
</organism>
<dbReference type="Gene3D" id="1.20.970.10">
    <property type="entry name" value="Transferase, Pyrimidine Nucleoside Phosphorylase, Chain C"/>
    <property type="match status" value="1"/>
</dbReference>
<dbReference type="InterPro" id="IPR005940">
    <property type="entry name" value="Anthranilate_Pribosyl_Tfrase"/>
</dbReference>
<dbReference type="STRING" id="1202785.A946_00340"/>
<evidence type="ECO:0000313" key="5">
    <source>
        <dbReference type="EMBL" id="QDQ42821.1"/>
    </source>
</evidence>
<keyword evidence="2 5" id="KW-0808">Transferase</keyword>
<sequence>MKWPLHALTFEINSGRELDEGQVQEAVAWLLNPSFPDSEKEQFLVSMARRGMRPKELVAFAKVFLEKSLKLSFQKHWDSLPLFDCCGTGGGGLSLFNVSTAMVFVLASLGVPVIKHGNKGITKISGSADVLEKLGIAYRLSPEGVDRSMRETGFAFVYAPDYHPSFMQLAPLRKRLGEKKIQTVFHFLGPLLNPARPMVQLVGVFREEHVALFDAALEAMGIEQRVIIYGLDEQSNPLGELGVEGLGKASGIALEELRPLLKKHALKRGYAPGSMAEALVHSPLESAQKIEAIFRATLKGYARGLVVANSLVGLLQWGWERKVEDALEAIEEAIDSGKVYRKLQDARNFAIVWQKASSSY</sequence>
<dbReference type="RefSeq" id="WP_039720513.1">
    <property type="nucleotide sequence ID" value="NZ_CP037899.1"/>
</dbReference>
<dbReference type="EC" id="2.4.2.18" evidence="5"/>
<protein>
    <submittedName>
        <fullName evidence="5">Anthranilate phosphoribosyltransferase</fullName>
        <ecNumber evidence="5">2.4.2.18</ecNumber>
    </submittedName>
</protein>
<keyword evidence="6" id="KW-1185">Reference proteome</keyword>
<accession>A0A0C1UTX3</accession>
<dbReference type="KEGG" id="mkc:kam1_1606"/>
<reference evidence="7" key="3">
    <citation type="submission" date="2019-03" db="EMBL/GenBank/DDBJ databases">
        <title>Complete genome of Methylacidiphilum kamchatkense Kam1.</title>
        <authorList>
            <person name="Kruse T."/>
            <person name="Murarilal Ratnadevi C."/>
            <person name="Erikstad H.-A."/>
            <person name="Birkeland N.-K."/>
        </authorList>
    </citation>
    <scope>NUCLEOTIDE SEQUENCE [LARGE SCALE GENOMIC DNA]</scope>
    <source>
        <strain evidence="7">kam1</strain>
    </source>
</reference>
<dbReference type="AlphaFoldDB" id="A0A0C1UTX3"/>
<dbReference type="InterPro" id="IPR035902">
    <property type="entry name" value="Nuc_phospho_transferase"/>
</dbReference>
<evidence type="ECO:0000256" key="2">
    <source>
        <dbReference type="ARBA" id="ARBA00022679"/>
    </source>
</evidence>
<dbReference type="Gene3D" id="3.40.1030.10">
    <property type="entry name" value="Nucleoside phosphorylase/phosphoribosyltransferase catalytic domain"/>
    <property type="match status" value="1"/>
</dbReference>
<dbReference type="PANTHER" id="PTHR43285:SF2">
    <property type="entry name" value="ANTHRANILATE PHOSPHORIBOSYLTRANSFERASE"/>
    <property type="match status" value="1"/>
</dbReference>
<reference evidence="5" key="2">
    <citation type="journal article" date="2019" name="BMC Genomics">
        <title>Complete genome sequence analysis of the thermoacidophilic verrucomicrobial methanotroph 'Candidatus Methylacidiphilum kamchatkense' strain Kam1 and comparison with its closest relatives.</title>
        <authorList>
            <person name="Kruse T."/>
            <person name="Ratnadevi C.M."/>
            <person name="Erikstad H.A."/>
            <person name="Birkeland N.K."/>
        </authorList>
    </citation>
    <scope>NUCLEOTIDE SEQUENCE</scope>
    <source>
        <strain evidence="5">Kam1</strain>
    </source>
</reference>
<dbReference type="InterPro" id="IPR036320">
    <property type="entry name" value="Glycosyl_Trfase_fam3_N_dom_sf"/>
</dbReference>
<evidence type="ECO:0000259" key="3">
    <source>
        <dbReference type="Pfam" id="PF00591"/>
    </source>
</evidence>
<evidence type="ECO:0000256" key="1">
    <source>
        <dbReference type="ARBA" id="ARBA00022676"/>
    </source>
</evidence>
<name>A0A0C1UTX3_9BACT</name>
<reference evidence="4 6" key="1">
    <citation type="submission" date="2014-08" db="EMBL/GenBank/DDBJ databases">
        <title>Methylacidiphilum kamchatkense strain Kam1 draft genome sequence.</title>
        <authorList>
            <person name="Birkeland N.-K."/>
            <person name="Erikstad H.A."/>
        </authorList>
    </citation>
    <scope>NUCLEOTIDE SEQUENCE [LARGE SCALE GENOMIC DNA]</scope>
    <source>
        <strain evidence="4 6">Kam1</strain>
    </source>
</reference>
<feature type="domain" description="Glycosyl transferase family 3" evidence="3">
    <location>
        <begin position="82"/>
        <end position="338"/>
    </location>
</feature>
<dbReference type="OrthoDB" id="9806430at2"/>
<dbReference type="Pfam" id="PF00591">
    <property type="entry name" value="Glycos_transf_3"/>
    <property type="match status" value="1"/>
</dbReference>
<dbReference type="SUPFAM" id="SSF47648">
    <property type="entry name" value="Nucleoside phosphorylase/phosphoribosyltransferase N-terminal domain"/>
    <property type="match status" value="1"/>
</dbReference>
<gene>
    <name evidence="4" type="ORF">A946_00340</name>
    <name evidence="5" type="ORF">kam1_1606</name>
</gene>
<proteinExistence type="predicted"/>
<dbReference type="SUPFAM" id="SSF52418">
    <property type="entry name" value="Nucleoside phosphorylase/phosphoribosyltransferase catalytic domain"/>
    <property type="match status" value="1"/>
</dbReference>
<dbReference type="PANTHER" id="PTHR43285">
    <property type="entry name" value="ANTHRANILATE PHOSPHORIBOSYLTRANSFERASE"/>
    <property type="match status" value="1"/>
</dbReference>
<dbReference type="EMBL" id="CP037899">
    <property type="protein sequence ID" value="QDQ42821.1"/>
    <property type="molecule type" value="Genomic_DNA"/>
</dbReference>
<dbReference type="Proteomes" id="UP000315925">
    <property type="component" value="Chromosome"/>
</dbReference>
<dbReference type="NCBIfam" id="TIGR01245">
    <property type="entry name" value="trpD"/>
    <property type="match status" value="1"/>
</dbReference>
<dbReference type="Proteomes" id="UP000031594">
    <property type="component" value="Unassembled WGS sequence"/>
</dbReference>
<keyword evidence="1 5" id="KW-0328">Glycosyltransferase</keyword>